<gene>
    <name evidence="2" type="ORF">D1869_07660</name>
    <name evidence="1" type="ORF">HNQ62_000198</name>
</gene>
<dbReference type="Proteomes" id="UP000427373">
    <property type="component" value="Chromosome"/>
</dbReference>
<reference evidence="2 3" key="1">
    <citation type="submission" date="2019-10" db="EMBL/GenBank/DDBJ databases">
        <title>Genome Sequences from Six Type Strain Members of the Archaeal Family Sulfolobaceae: Acidianus ambivalens, Acidianus infernus, Metallosphaera prunae, Stygiolobus azoricus, Sulfolobus metallicus, and Sulfurisphaera ohwakuensis.</title>
        <authorList>
            <person name="Counts J.A."/>
            <person name="Kelly R.M."/>
        </authorList>
    </citation>
    <scope>NUCLEOTIDE SEQUENCE [LARGE SCALE GENOMIC DNA]</scope>
    <source>
        <strain evidence="2 3">TA-1</strain>
    </source>
</reference>
<organism evidence="2 3">
    <name type="scientific">Sulfurisphaera ohwakuensis</name>
    <dbReference type="NCBI Taxonomy" id="69656"/>
    <lineage>
        <taxon>Archaea</taxon>
        <taxon>Thermoproteota</taxon>
        <taxon>Thermoprotei</taxon>
        <taxon>Sulfolobales</taxon>
        <taxon>Sulfolobaceae</taxon>
        <taxon>Sulfurisphaera</taxon>
    </lineage>
</organism>
<evidence type="ECO:0000313" key="4">
    <source>
        <dbReference type="Proteomes" id="UP000582213"/>
    </source>
</evidence>
<evidence type="ECO:0000313" key="3">
    <source>
        <dbReference type="Proteomes" id="UP000427373"/>
    </source>
</evidence>
<name>A0A650CH08_SULOH</name>
<evidence type="ECO:0000313" key="2">
    <source>
        <dbReference type="EMBL" id="QGR17070.1"/>
    </source>
</evidence>
<dbReference type="EMBL" id="CP045484">
    <property type="protein sequence ID" value="QGR17070.1"/>
    <property type="molecule type" value="Genomic_DNA"/>
</dbReference>
<protein>
    <submittedName>
        <fullName evidence="2">Uncharacterized protein</fullName>
    </submittedName>
</protein>
<proteinExistence type="predicted"/>
<dbReference type="OrthoDB" id="39334at2157"/>
<dbReference type="RefSeq" id="WP_156014587.1">
    <property type="nucleotide sequence ID" value="NZ_AP031374.1"/>
</dbReference>
<keyword evidence="3" id="KW-1185">Reference proteome</keyword>
<dbReference type="Proteomes" id="UP000582213">
    <property type="component" value="Unassembled WGS sequence"/>
</dbReference>
<sequence>MIITKNRESKWQVFTFSEILEIKDPISIIELLTNPRLLFNIAGDNKVIFILPFKKDITGLVLKRSLIGKLEGPFIYDRIVKYRILGDNFKYLISFELKERKLFIYSFLAYRATLLDKLIGGNKVLEELTPEIFIGKHLARVILGDS</sequence>
<accession>A0A650CH08</accession>
<dbReference type="KEGG" id="soh:D1869_07660"/>
<dbReference type="EMBL" id="JACHFY010000001">
    <property type="protein sequence ID" value="MBB5252480.1"/>
    <property type="molecule type" value="Genomic_DNA"/>
</dbReference>
<reference evidence="1 4" key="2">
    <citation type="submission" date="2020-08" db="EMBL/GenBank/DDBJ databases">
        <title>Genomic Encyclopedia of Type Strains, Phase IV (KMG-IV): sequencing the most valuable type-strain genomes for metagenomic binning, comparative biology and taxonomic classification.</title>
        <authorList>
            <person name="Goeker M."/>
        </authorList>
    </citation>
    <scope>NUCLEOTIDE SEQUENCE [LARGE SCALE GENOMIC DNA]</scope>
    <source>
        <strain evidence="1 4">DSM 12421</strain>
    </source>
</reference>
<evidence type="ECO:0000313" key="1">
    <source>
        <dbReference type="EMBL" id="MBB5252480.1"/>
    </source>
</evidence>
<dbReference type="AlphaFoldDB" id="A0A650CH08"/>
<dbReference type="GeneID" id="95642425"/>